<comment type="catalytic activity">
    <reaction evidence="4">
        <text>a 5'-end triphospho-ribonucleoside in mRNA + H2O = a 5'-end phospho-ribonucleoside in mRNA + diphosphate + H(+)</text>
        <dbReference type="Rhea" id="RHEA:78683"/>
        <dbReference type="Rhea" id="RHEA-COMP:15692"/>
        <dbReference type="Rhea" id="RHEA-COMP:17164"/>
        <dbReference type="ChEBI" id="CHEBI:15377"/>
        <dbReference type="ChEBI" id="CHEBI:15378"/>
        <dbReference type="ChEBI" id="CHEBI:33019"/>
        <dbReference type="ChEBI" id="CHEBI:138282"/>
        <dbReference type="ChEBI" id="CHEBI:167618"/>
    </reaction>
    <physiologicalReaction direction="left-to-right" evidence="4">
        <dbReference type="Rhea" id="RHEA:78684"/>
    </physiologicalReaction>
</comment>
<proteinExistence type="inferred from homology"/>
<dbReference type="InterPro" id="IPR013961">
    <property type="entry name" value="RAI1"/>
</dbReference>
<dbReference type="GO" id="GO:0005829">
    <property type="term" value="C:cytosol"/>
    <property type="evidence" value="ECO:0007669"/>
    <property type="project" value="TreeGrafter"/>
</dbReference>
<dbReference type="EMBL" id="KN831944">
    <property type="protein sequence ID" value="KIO14780.1"/>
    <property type="molecule type" value="Genomic_DNA"/>
</dbReference>
<dbReference type="GO" id="GO:0110155">
    <property type="term" value="P:NAD-cap decapping"/>
    <property type="evidence" value="ECO:0007669"/>
    <property type="project" value="TreeGrafter"/>
</dbReference>
<evidence type="ECO:0000256" key="3">
    <source>
        <dbReference type="ARBA" id="ARBA00044676"/>
    </source>
</evidence>
<accession>A0A0C3PKL2</accession>
<keyword evidence="6" id="KW-0539">Nucleus</keyword>
<feature type="compositionally biased region" description="Basic and acidic residues" evidence="7">
    <location>
        <begin position="399"/>
        <end position="408"/>
    </location>
</feature>
<comment type="function">
    <text evidence="6">Decapping enzyme for NAD-capped RNAs: specifically hydrolyzes the nicotinamide adenine dinucleotide (NAD) cap from a subset of RNAs by removing the entire NAD moiety from the 5'-end of an NAD-capped RNA.</text>
</comment>
<feature type="compositionally biased region" description="Polar residues" evidence="7">
    <location>
        <begin position="409"/>
        <end position="419"/>
    </location>
</feature>
<sequence>MAHKRKAEEELPESGRPPVKQRLDSADSLPYPSLSSSPSKVPAIQRPSPILTFSYNSDHVLEFNDSALRYYVEPPRGADLGFHYEKWIKRPEERGRIDGLLTAWSRFKKTLHASSPSPSVVNVPDVNVMCWRGIMTKILAAPYEERDGWDLNVMLVKGTLYFEEHLSDAKLEEKNEMTPRQRLQSYYGYAFESYCTTSQPDSQGAPGWGGDVNTNVQWCSVVKTKLADRRVIIGGEVDCVRGTYSGKTDNYVELKTSLSIRNASDEARFEKKLLKFYLQSFLLGVPEIIVGFRTPSGRLTTVQLLRTAEIPRLVRGKPGAWDPSICLEWGDRFLTFLQAKVDSDSGRQVWRVSFKPRVGITAVMLNEAEVAEVVNGEEHVGFLPRWYWDELMAVHHDSGAQSRVDDTSTTRSNTESTGLPSGWRI</sequence>
<comment type="similarity">
    <text evidence="2 6">Belongs to the DXO/Dom3Z family.</text>
</comment>
<comment type="catalytic activity">
    <reaction evidence="3">
        <text>a 5'-end (N(7)-methyl 5'-triphosphoguanosine)-ribonucleoside-ribonucleotide in mRNA + H2O = a (N(7)-methyl 5'-triphosphoguanosine)-nucleoside + a 5'-end phospho-ribonucleoside in mRNA + H(+)</text>
        <dbReference type="Rhea" id="RHEA:66928"/>
        <dbReference type="Rhea" id="RHEA-COMP:15692"/>
        <dbReference type="Rhea" id="RHEA-COMP:17313"/>
        <dbReference type="ChEBI" id="CHEBI:15377"/>
        <dbReference type="ChEBI" id="CHEBI:15378"/>
        <dbReference type="ChEBI" id="CHEBI:138282"/>
        <dbReference type="ChEBI" id="CHEBI:172876"/>
        <dbReference type="ChEBI" id="CHEBI:172877"/>
    </reaction>
    <physiologicalReaction direction="left-to-right" evidence="3">
        <dbReference type="Rhea" id="RHEA:66929"/>
    </physiologicalReaction>
</comment>
<dbReference type="AlphaFoldDB" id="A0A0C3PKL2"/>
<dbReference type="GO" id="GO:0004518">
    <property type="term" value="F:nuclease activity"/>
    <property type="evidence" value="ECO:0007669"/>
    <property type="project" value="UniProtKB-KW"/>
</dbReference>
<keyword evidence="6" id="KW-0378">Hydrolase</keyword>
<evidence type="ECO:0000259" key="8">
    <source>
        <dbReference type="Pfam" id="PF08652"/>
    </source>
</evidence>
<organism evidence="9 10">
    <name type="scientific">Pisolithus tinctorius Marx 270</name>
    <dbReference type="NCBI Taxonomy" id="870435"/>
    <lineage>
        <taxon>Eukaryota</taxon>
        <taxon>Fungi</taxon>
        <taxon>Dikarya</taxon>
        <taxon>Basidiomycota</taxon>
        <taxon>Agaricomycotina</taxon>
        <taxon>Agaricomycetes</taxon>
        <taxon>Agaricomycetidae</taxon>
        <taxon>Boletales</taxon>
        <taxon>Sclerodermatineae</taxon>
        <taxon>Pisolithaceae</taxon>
        <taxon>Pisolithus</taxon>
    </lineage>
</organism>
<dbReference type="GO" id="GO:0000166">
    <property type="term" value="F:nucleotide binding"/>
    <property type="evidence" value="ECO:0007669"/>
    <property type="project" value="UniProtKB-KW"/>
</dbReference>
<dbReference type="STRING" id="870435.A0A0C3PKL2"/>
<comment type="subcellular location">
    <subcellularLocation>
        <location evidence="6">Nucleus</location>
    </subcellularLocation>
</comment>
<dbReference type="GO" id="GO:0046872">
    <property type="term" value="F:metal ion binding"/>
    <property type="evidence" value="ECO:0007669"/>
    <property type="project" value="UniProtKB-KW"/>
</dbReference>
<reference evidence="10" key="2">
    <citation type="submission" date="2015-01" db="EMBL/GenBank/DDBJ databases">
        <title>Evolutionary Origins and Diversification of the Mycorrhizal Mutualists.</title>
        <authorList>
            <consortium name="DOE Joint Genome Institute"/>
            <consortium name="Mycorrhizal Genomics Consortium"/>
            <person name="Kohler A."/>
            <person name="Kuo A."/>
            <person name="Nagy L.G."/>
            <person name="Floudas D."/>
            <person name="Copeland A."/>
            <person name="Barry K.W."/>
            <person name="Cichocki N."/>
            <person name="Veneault-Fourrey C."/>
            <person name="LaButti K."/>
            <person name="Lindquist E.A."/>
            <person name="Lipzen A."/>
            <person name="Lundell T."/>
            <person name="Morin E."/>
            <person name="Murat C."/>
            <person name="Riley R."/>
            <person name="Ohm R."/>
            <person name="Sun H."/>
            <person name="Tunlid A."/>
            <person name="Henrissat B."/>
            <person name="Grigoriev I.V."/>
            <person name="Hibbett D.S."/>
            <person name="Martin F."/>
        </authorList>
    </citation>
    <scope>NUCLEOTIDE SEQUENCE [LARGE SCALE GENOMIC DNA]</scope>
    <source>
        <strain evidence="10">Marx 270</strain>
    </source>
</reference>
<evidence type="ECO:0000256" key="6">
    <source>
        <dbReference type="RuleBase" id="RU367113"/>
    </source>
</evidence>
<dbReference type="InParanoid" id="A0A0C3PKL2"/>
<evidence type="ECO:0000256" key="1">
    <source>
        <dbReference type="ARBA" id="ARBA00001968"/>
    </source>
</evidence>
<dbReference type="GO" id="GO:0000956">
    <property type="term" value="P:nuclear-transcribed mRNA catabolic process"/>
    <property type="evidence" value="ECO:0007669"/>
    <property type="project" value="TreeGrafter"/>
</dbReference>
<dbReference type="Proteomes" id="UP000054217">
    <property type="component" value="Unassembled WGS sequence"/>
</dbReference>
<evidence type="ECO:0000256" key="5">
    <source>
        <dbReference type="ARBA" id="ARBA00048124"/>
    </source>
</evidence>
<comment type="cofactor">
    <cofactor evidence="1 6">
        <name>a divalent metal cation</name>
        <dbReference type="ChEBI" id="CHEBI:60240"/>
    </cofactor>
</comment>
<dbReference type="Pfam" id="PF08652">
    <property type="entry name" value="RAI1"/>
    <property type="match status" value="1"/>
</dbReference>
<evidence type="ECO:0000313" key="9">
    <source>
        <dbReference type="EMBL" id="KIO14780.1"/>
    </source>
</evidence>
<evidence type="ECO:0000313" key="10">
    <source>
        <dbReference type="Proteomes" id="UP000054217"/>
    </source>
</evidence>
<keyword evidence="6" id="KW-0479">Metal-binding</keyword>
<dbReference type="EC" id="3.6.1.-" evidence="6"/>
<evidence type="ECO:0000256" key="2">
    <source>
        <dbReference type="ARBA" id="ARBA00006562"/>
    </source>
</evidence>
<feature type="region of interest" description="Disordered" evidence="7">
    <location>
        <begin position="1"/>
        <end position="43"/>
    </location>
</feature>
<dbReference type="HOGENOM" id="CLU_024877_1_2_1"/>
<name>A0A0C3PKL2_PISTI</name>
<dbReference type="PANTHER" id="PTHR12395:SF9">
    <property type="entry name" value="DECAPPING AND EXORIBONUCLEASE PROTEIN"/>
    <property type="match status" value="1"/>
</dbReference>
<evidence type="ECO:0000256" key="7">
    <source>
        <dbReference type="SAM" id="MobiDB-lite"/>
    </source>
</evidence>
<reference evidence="9 10" key="1">
    <citation type="submission" date="2014-04" db="EMBL/GenBank/DDBJ databases">
        <authorList>
            <consortium name="DOE Joint Genome Institute"/>
            <person name="Kuo A."/>
            <person name="Kohler A."/>
            <person name="Costa M.D."/>
            <person name="Nagy L.G."/>
            <person name="Floudas D."/>
            <person name="Copeland A."/>
            <person name="Barry K.W."/>
            <person name="Cichocki N."/>
            <person name="Veneault-Fourrey C."/>
            <person name="LaButti K."/>
            <person name="Lindquist E.A."/>
            <person name="Lipzen A."/>
            <person name="Lundell T."/>
            <person name="Morin E."/>
            <person name="Murat C."/>
            <person name="Sun H."/>
            <person name="Tunlid A."/>
            <person name="Henrissat B."/>
            <person name="Grigoriev I.V."/>
            <person name="Hibbett D.S."/>
            <person name="Martin F."/>
            <person name="Nordberg H.P."/>
            <person name="Cantor M.N."/>
            <person name="Hua S.X."/>
        </authorList>
    </citation>
    <scope>NUCLEOTIDE SEQUENCE [LARGE SCALE GENOMIC DNA]</scope>
    <source>
        <strain evidence="9 10">Marx 270</strain>
    </source>
</reference>
<dbReference type="GO" id="GO:0034353">
    <property type="term" value="F:mRNA 5'-diphosphatase activity"/>
    <property type="evidence" value="ECO:0007669"/>
    <property type="project" value="TreeGrafter"/>
</dbReference>
<keyword evidence="6" id="KW-0547">Nucleotide-binding</keyword>
<keyword evidence="10" id="KW-1185">Reference proteome</keyword>
<comment type="catalytic activity">
    <reaction evidence="5">
        <text>a 5'-end NAD(+)-phospho-ribonucleoside in mRNA + H2O = a 5'-end phospho-ribonucleoside in mRNA + NAD(+) + H(+)</text>
        <dbReference type="Rhea" id="RHEA:60880"/>
        <dbReference type="Rhea" id="RHEA-COMP:15692"/>
        <dbReference type="Rhea" id="RHEA-COMP:15698"/>
        <dbReference type="ChEBI" id="CHEBI:15377"/>
        <dbReference type="ChEBI" id="CHEBI:15378"/>
        <dbReference type="ChEBI" id="CHEBI:57540"/>
        <dbReference type="ChEBI" id="CHEBI:138282"/>
        <dbReference type="ChEBI" id="CHEBI:144029"/>
    </reaction>
    <physiologicalReaction direction="left-to-right" evidence="5">
        <dbReference type="Rhea" id="RHEA:60881"/>
    </physiologicalReaction>
</comment>
<feature type="region of interest" description="Disordered" evidence="7">
    <location>
        <begin position="399"/>
        <end position="425"/>
    </location>
</feature>
<protein>
    <recommendedName>
        <fullName evidence="6">Decapping nuclease</fullName>
        <ecNumber evidence="6">3.6.1.-</ecNumber>
    </recommendedName>
</protein>
<keyword evidence="6" id="KW-0540">Nuclease</keyword>
<dbReference type="InterPro" id="IPR039039">
    <property type="entry name" value="RAI1-like_fam"/>
</dbReference>
<dbReference type="GO" id="GO:0003723">
    <property type="term" value="F:RNA binding"/>
    <property type="evidence" value="ECO:0007669"/>
    <property type="project" value="UniProtKB-KW"/>
</dbReference>
<feature type="domain" description="RAI1-like" evidence="8">
    <location>
        <begin position="45"/>
        <end position="388"/>
    </location>
</feature>
<dbReference type="GO" id="GO:0005634">
    <property type="term" value="C:nucleus"/>
    <property type="evidence" value="ECO:0007669"/>
    <property type="project" value="UniProtKB-SubCell"/>
</dbReference>
<keyword evidence="6" id="KW-0694">RNA-binding</keyword>
<gene>
    <name evidence="9" type="ORF">M404DRAFT_991534</name>
</gene>
<evidence type="ECO:0000256" key="4">
    <source>
        <dbReference type="ARBA" id="ARBA00044692"/>
    </source>
</evidence>
<feature type="compositionally biased region" description="Low complexity" evidence="7">
    <location>
        <begin position="26"/>
        <end position="39"/>
    </location>
</feature>
<dbReference type="OrthoDB" id="5853397at2759"/>
<dbReference type="PANTHER" id="PTHR12395">
    <property type="entry name" value="DOM-3 RELATED"/>
    <property type="match status" value="1"/>
</dbReference>
<dbReference type="FunCoup" id="A0A0C3PKL2">
    <property type="interactions" value="245"/>
</dbReference>